<evidence type="ECO:0000259" key="5">
    <source>
        <dbReference type="PROSITE" id="PS50977"/>
    </source>
</evidence>
<dbReference type="PANTHER" id="PTHR30055">
    <property type="entry name" value="HTH-TYPE TRANSCRIPTIONAL REGULATOR RUTR"/>
    <property type="match status" value="1"/>
</dbReference>
<feature type="DNA-binding region" description="H-T-H motif" evidence="4">
    <location>
        <begin position="50"/>
        <end position="69"/>
    </location>
</feature>
<evidence type="ECO:0000313" key="7">
    <source>
        <dbReference type="Proteomes" id="UP000603352"/>
    </source>
</evidence>
<evidence type="ECO:0000256" key="2">
    <source>
        <dbReference type="ARBA" id="ARBA00023125"/>
    </source>
</evidence>
<dbReference type="InterPro" id="IPR041586">
    <property type="entry name" value="PsrA_TetR_C"/>
</dbReference>
<dbReference type="PANTHER" id="PTHR30055:SF234">
    <property type="entry name" value="HTH-TYPE TRANSCRIPTIONAL REGULATOR BETI"/>
    <property type="match status" value="1"/>
</dbReference>
<accession>A0ABQ1ISG3</accession>
<evidence type="ECO:0000256" key="4">
    <source>
        <dbReference type="PROSITE-ProRule" id="PRU00335"/>
    </source>
</evidence>
<dbReference type="InterPro" id="IPR009057">
    <property type="entry name" value="Homeodomain-like_sf"/>
</dbReference>
<feature type="domain" description="HTH tetR-type" evidence="5">
    <location>
        <begin position="27"/>
        <end position="87"/>
    </location>
</feature>
<dbReference type="PROSITE" id="PS01081">
    <property type="entry name" value="HTH_TETR_1"/>
    <property type="match status" value="1"/>
</dbReference>
<gene>
    <name evidence="6" type="ORF">GCM10011505_32890</name>
</gene>
<dbReference type="Pfam" id="PF00440">
    <property type="entry name" value="TetR_N"/>
    <property type="match status" value="1"/>
</dbReference>
<dbReference type="RefSeq" id="WP_188579807.1">
    <property type="nucleotide sequence ID" value="NZ_BMDZ01000041.1"/>
</dbReference>
<dbReference type="Gene3D" id="1.10.357.10">
    <property type="entry name" value="Tetracycline Repressor, domain 2"/>
    <property type="match status" value="1"/>
</dbReference>
<evidence type="ECO:0000256" key="1">
    <source>
        <dbReference type="ARBA" id="ARBA00023015"/>
    </source>
</evidence>
<keyword evidence="3" id="KW-0804">Transcription</keyword>
<dbReference type="InterPro" id="IPR036271">
    <property type="entry name" value="Tet_transcr_reg_TetR-rel_C_sf"/>
</dbReference>
<reference evidence="7" key="1">
    <citation type="journal article" date="2019" name="Int. J. Syst. Evol. Microbiol.">
        <title>The Global Catalogue of Microorganisms (GCM) 10K type strain sequencing project: providing services to taxonomists for standard genome sequencing and annotation.</title>
        <authorList>
            <consortium name="The Broad Institute Genomics Platform"/>
            <consortium name="The Broad Institute Genome Sequencing Center for Infectious Disease"/>
            <person name="Wu L."/>
            <person name="Ma J."/>
        </authorList>
    </citation>
    <scope>NUCLEOTIDE SEQUENCE [LARGE SCALE GENOMIC DNA]</scope>
    <source>
        <strain evidence="7">CGMCC 1.10188</strain>
    </source>
</reference>
<dbReference type="PROSITE" id="PS50977">
    <property type="entry name" value="HTH_TETR_2"/>
    <property type="match status" value="1"/>
</dbReference>
<protein>
    <recommendedName>
        <fullName evidence="5">HTH tetR-type domain-containing protein</fullName>
    </recommendedName>
</protein>
<evidence type="ECO:0000256" key="3">
    <source>
        <dbReference type="ARBA" id="ARBA00023163"/>
    </source>
</evidence>
<keyword evidence="7" id="KW-1185">Reference proteome</keyword>
<dbReference type="Proteomes" id="UP000603352">
    <property type="component" value="Unassembled WGS sequence"/>
</dbReference>
<keyword evidence="2 4" id="KW-0238">DNA-binding</keyword>
<sequence>MTDMQHRPEDLPDVDVLKDSDALKAADGPKEKIRLVARMLISERGVDSVTTRDIARGAGLNVAAVNYHFGSKDKLAVDVFQQVARRSAQYRLDQLTALETEAQARGEPVAIGKIVDSFVSGYFREDTPAEGGLLANLILKNRLMPTEWTSNLIAAELDGMARRYIAAIQASVPALSHAEVCWFYNFMVGTVLISVSQRDEQRRIERLSDGACSISARADMRAHLVDFITRGIAGARC</sequence>
<proteinExistence type="predicted"/>
<dbReference type="InterPro" id="IPR001647">
    <property type="entry name" value="HTH_TetR"/>
</dbReference>
<dbReference type="SUPFAM" id="SSF46689">
    <property type="entry name" value="Homeodomain-like"/>
    <property type="match status" value="1"/>
</dbReference>
<evidence type="ECO:0000313" key="6">
    <source>
        <dbReference type="EMBL" id="GGB49222.1"/>
    </source>
</evidence>
<organism evidence="6 7">
    <name type="scientific">Tistrella bauzanensis</name>
    <dbReference type="NCBI Taxonomy" id="657419"/>
    <lineage>
        <taxon>Bacteria</taxon>
        <taxon>Pseudomonadati</taxon>
        <taxon>Pseudomonadota</taxon>
        <taxon>Alphaproteobacteria</taxon>
        <taxon>Geminicoccales</taxon>
        <taxon>Geminicoccaceae</taxon>
        <taxon>Tistrella</taxon>
    </lineage>
</organism>
<dbReference type="SUPFAM" id="SSF48498">
    <property type="entry name" value="Tetracyclin repressor-like, C-terminal domain"/>
    <property type="match status" value="1"/>
</dbReference>
<comment type="caution">
    <text evidence="6">The sequence shown here is derived from an EMBL/GenBank/DDBJ whole genome shotgun (WGS) entry which is preliminary data.</text>
</comment>
<dbReference type="InterPro" id="IPR023772">
    <property type="entry name" value="DNA-bd_HTH_TetR-type_CS"/>
</dbReference>
<dbReference type="EMBL" id="BMDZ01000041">
    <property type="protein sequence ID" value="GGB49222.1"/>
    <property type="molecule type" value="Genomic_DNA"/>
</dbReference>
<dbReference type="Pfam" id="PF17939">
    <property type="entry name" value="TetR_C_30"/>
    <property type="match status" value="1"/>
</dbReference>
<name>A0ABQ1ISG3_9PROT</name>
<dbReference type="InterPro" id="IPR050109">
    <property type="entry name" value="HTH-type_TetR-like_transc_reg"/>
</dbReference>
<keyword evidence="1" id="KW-0805">Transcription regulation</keyword>